<dbReference type="Pfam" id="PF05368">
    <property type="entry name" value="NmrA"/>
    <property type="match status" value="1"/>
</dbReference>
<evidence type="ECO:0000259" key="4">
    <source>
        <dbReference type="Pfam" id="PF05368"/>
    </source>
</evidence>
<dbReference type="Gene3D" id="3.40.50.720">
    <property type="entry name" value="NAD(P)-binding Rossmann-like Domain"/>
    <property type="match status" value="1"/>
</dbReference>
<dbReference type="PANTHER" id="PTHR47706">
    <property type="entry name" value="NMRA-LIKE FAMILY PROTEIN"/>
    <property type="match status" value="1"/>
</dbReference>
<dbReference type="InterPro" id="IPR036291">
    <property type="entry name" value="NAD(P)-bd_dom_sf"/>
</dbReference>
<evidence type="ECO:0000313" key="5">
    <source>
        <dbReference type="EMBL" id="KJX95894.1"/>
    </source>
</evidence>
<feature type="domain" description="NmrA-like" evidence="4">
    <location>
        <begin position="3"/>
        <end position="259"/>
    </location>
</feature>
<proteinExistence type="inferred from homology"/>
<dbReference type="InterPro" id="IPR008030">
    <property type="entry name" value="NmrA-like"/>
</dbReference>
<comment type="similarity">
    <text evidence="1">Belongs to the NmrA-type oxidoreductase family. Isoflavone reductase subfamily.</text>
</comment>
<keyword evidence="3" id="KW-0560">Oxidoreductase</keyword>
<dbReference type="InterPro" id="IPR051609">
    <property type="entry name" value="NmrA/Isoflavone_reductase-like"/>
</dbReference>
<dbReference type="SUPFAM" id="SSF51735">
    <property type="entry name" value="NAD(P)-binding Rossmann-fold domains"/>
    <property type="match status" value="1"/>
</dbReference>
<evidence type="ECO:0000313" key="6">
    <source>
        <dbReference type="Proteomes" id="UP000033647"/>
    </source>
</evidence>
<protein>
    <submittedName>
        <fullName evidence="5">NmrA-like family protein</fullName>
    </submittedName>
</protein>
<dbReference type="EMBL" id="LAFY01000939">
    <property type="protein sequence ID" value="KJX95894.1"/>
    <property type="molecule type" value="Genomic_DNA"/>
</dbReference>
<dbReference type="Proteomes" id="UP000033647">
    <property type="component" value="Unassembled WGS sequence"/>
</dbReference>
<evidence type="ECO:0000256" key="1">
    <source>
        <dbReference type="ARBA" id="ARBA00005725"/>
    </source>
</evidence>
<comment type="caution">
    <text evidence="5">The sequence shown here is derived from an EMBL/GenBank/DDBJ whole genome shotgun (WGS) entry which is preliminary data.</text>
</comment>
<dbReference type="OrthoDB" id="10000533at2759"/>
<organism evidence="5 6">
    <name type="scientific">Zymoseptoria brevis</name>
    <dbReference type="NCBI Taxonomy" id="1047168"/>
    <lineage>
        <taxon>Eukaryota</taxon>
        <taxon>Fungi</taxon>
        <taxon>Dikarya</taxon>
        <taxon>Ascomycota</taxon>
        <taxon>Pezizomycotina</taxon>
        <taxon>Dothideomycetes</taxon>
        <taxon>Dothideomycetidae</taxon>
        <taxon>Mycosphaerellales</taxon>
        <taxon>Mycosphaerellaceae</taxon>
        <taxon>Zymoseptoria</taxon>
    </lineage>
</organism>
<sequence>MVKVALAGGTGGLGREVIDALLAKNRHEIIVLTRQDPAQVTLPNGVQAVQLDYKEKSSIVDALKGVETVFSFIITGKDPGNVAQKNLIDACVEAKVKRFAPSEWTGASSTGTPWYAGKAAIAAYLQEINAEKKVLEYCRFMPGFALDYLAYPHQICKHFTNLGFSVDIFNCRAFSIKDAELDRFGMTLVEDMAAVAAEAVDYPGEWPVDGGMRAVMLSFPELVEIGERLRGKKFDIEYVTLAQARAGRLPTSWVSDFNHAAIPEQLRDSWSRTFNAKVMYSVHLGNYAVSDTWNRLLPDFRFTGLEEFLQKYY</sequence>
<name>A0A0F4GEV9_9PEZI</name>
<dbReference type="GO" id="GO:0016491">
    <property type="term" value="F:oxidoreductase activity"/>
    <property type="evidence" value="ECO:0007669"/>
    <property type="project" value="UniProtKB-KW"/>
</dbReference>
<gene>
    <name evidence="5" type="ORF">TI39_contig948g00002</name>
</gene>
<dbReference type="PANTHER" id="PTHR47706:SF4">
    <property type="entry name" value="NMRA-LIKE DOMAIN-CONTAINING PROTEIN"/>
    <property type="match status" value="1"/>
</dbReference>
<accession>A0A0F4GEV9</accession>
<keyword evidence="6" id="KW-1185">Reference proteome</keyword>
<reference evidence="5 6" key="1">
    <citation type="submission" date="2015-03" db="EMBL/GenBank/DDBJ databases">
        <title>RNA-seq based gene annotation and comparative genomics of four Zymoseptoria species reveal species-specific pathogenicity related genes and transposable element activity.</title>
        <authorList>
            <person name="Grandaubert J."/>
            <person name="Bhattacharyya A."/>
            <person name="Stukenbrock E.H."/>
        </authorList>
    </citation>
    <scope>NUCLEOTIDE SEQUENCE [LARGE SCALE GENOMIC DNA]</scope>
    <source>
        <strain evidence="5 6">Zb18110</strain>
    </source>
</reference>
<keyword evidence="2" id="KW-0521">NADP</keyword>
<evidence type="ECO:0000256" key="3">
    <source>
        <dbReference type="ARBA" id="ARBA00023002"/>
    </source>
</evidence>
<evidence type="ECO:0000256" key="2">
    <source>
        <dbReference type="ARBA" id="ARBA00022857"/>
    </source>
</evidence>
<dbReference type="AlphaFoldDB" id="A0A0F4GEV9"/>